<evidence type="ECO:0000313" key="2">
    <source>
        <dbReference type="Proteomes" id="UP001221898"/>
    </source>
</evidence>
<protein>
    <submittedName>
        <fullName evidence="1">Uncharacterized protein</fullName>
    </submittedName>
</protein>
<keyword evidence="2" id="KW-1185">Reference proteome</keyword>
<gene>
    <name evidence="1" type="ORF">AAFF_G00131250</name>
</gene>
<reference evidence="1" key="1">
    <citation type="journal article" date="2023" name="Science">
        <title>Genome structures resolve the early diversification of teleost fishes.</title>
        <authorList>
            <person name="Parey E."/>
            <person name="Louis A."/>
            <person name="Montfort J."/>
            <person name="Bouchez O."/>
            <person name="Roques C."/>
            <person name="Iampietro C."/>
            <person name="Lluch J."/>
            <person name="Castinel A."/>
            <person name="Donnadieu C."/>
            <person name="Desvignes T."/>
            <person name="Floi Bucao C."/>
            <person name="Jouanno E."/>
            <person name="Wen M."/>
            <person name="Mejri S."/>
            <person name="Dirks R."/>
            <person name="Jansen H."/>
            <person name="Henkel C."/>
            <person name="Chen W.J."/>
            <person name="Zahm M."/>
            <person name="Cabau C."/>
            <person name="Klopp C."/>
            <person name="Thompson A.W."/>
            <person name="Robinson-Rechavi M."/>
            <person name="Braasch I."/>
            <person name="Lecointre G."/>
            <person name="Bobe J."/>
            <person name="Postlethwait J.H."/>
            <person name="Berthelot C."/>
            <person name="Roest Crollius H."/>
            <person name="Guiguen Y."/>
        </authorList>
    </citation>
    <scope>NUCLEOTIDE SEQUENCE</scope>
    <source>
        <strain evidence="1">NC1722</strain>
    </source>
</reference>
<organism evidence="1 2">
    <name type="scientific">Aldrovandia affinis</name>
    <dbReference type="NCBI Taxonomy" id="143900"/>
    <lineage>
        <taxon>Eukaryota</taxon>
        <taxon>Metazoa</taxon>
        <taxon>Chordata</taxon>
        <taxon>Craniata</taxon>
        <taxon>Vertebrata</taxon>
        <taxon>Euteleostomi</taxon>
        <taxon>Actinopterygii</taxon>
        <taxon>Neopterygii</taxon>
        <taxon>Teleostei</taxon>
        <taxon>Notacanthiformes</taxon>
        <taxon>Halosauridae</taxon>
        <taxon>Aldrovandia</taxon>
    </lineage>
</organism>
<dbReference type="Proteomes" id="UP001221898">
    <property type="component" value="Unassembled WGS sequence"/>
</dbReference>
<dbReference type="EMBL" id="JAINUG010000191">
    <property type="protein sequence ID" value="KAJ8388716.1"/>
    <property type="molecule type" value="Genomic_DNA"/>
</dbReference>
<dbReference type="AlphaFoldDB" id="A0AAD7RTH9"/>
<sequence>MRRGGPWFLTITHGALPRDRQVLSGKTNGTKVSSYEVIELSTVRAAAAVKKGPSLRAWAAQRVCLPCISAVPRLPREHLPHSPVPE</sequence>
<proteinExistence type="predicted"/>
<comment type="caution">
    <text evidence="1">The sequence shown here is derived from an EMBL/GenBank/DDBJ whole genome shotgun (WGS) entry which is preliminary data.</text>
</comment>
<accession>A0AAD7RTH9</accession>
<name>A0AAD7RTH9_9TELE</name>
<evidence type="ECO:0000313" key="1">
    <source>
        <dbReference type="EMBL" id="KAJ8388716.1"/>
    </source>
</evidence>